<organism evidence="1 2">
    <name type="scientific">Vibrio tritonius</name>
    <dbReference type="NCBI Taxonomy" id="1435069"/>
    <lineage>
        <taxon>Bacteria</taxon>
        <taxon>Pseudomonadati</taxon>
        <taxon>Pseudomonadota</taxon>
        <taxon>Gammaproteobacteria</taxon>
        <taxon>Vibrionales</taxon>
        <taxon>Vibrionaceae</taxon>
        <taxon>Vibrio</taxon>
    </lineage>
</organism>
<protein>
    <submittedName>
        <fullName evidence="1">Histidine phosphatase family protein</fullName>
    </submittedName>
</protein>
<dbReference type="InterPro" id="IPR013078">
    <property type="entry name" value="His_Pase_superF_clade-1"/>
</dbReference>
<dbReference type="RefSeq" id="WP_068713992.1">
    <property type="nucleotide sequence ID" value="NZ_AP014635.1"/>
</dbReference>
<reference evidence="2" key="1">
    <citation type="submission" date="2023-07" db="EMBL/GenBank/DDBJ databases">
        <title>Molecular identification of indigenous halophilic bacteria isolated from red sea cost, biodegradation of synthetic dyes and assessment of degraded metabolite toxicity.</title>
        <authorList>
            <person name="Chaieb K."/>
            <person name="Altayb H.N."/>
        </authorList>
    </citation>
    <scope>NUCLEOTIDE SEQUENCE [LARGE SCALE GENOMIC DNA]</scope>
    <source>
        <strain evidence="2">K20</strain>
    </source>
</reference>
<dbReference type="SMART" id="SM00855">
    <property type="entry name" value="PGAM"/>
    <property type="match status" value="1"/>
</dbReference>
<dbReference type="EMBL" id="JAIWIU010000069">
    <property type="protein sequence ID" value="MCA2016765.1"/>
    <property type="molecule type" value="Genomic_DNA"/>
</dbReference>
<accession>A0ABS7YM62</accession>
<dbReference type="SUPFAM" id="SSF53254">
    <property type="entry name" value="Phosphoglycerate mutase-like"/>
    <property type="match status" value="1"/>
</dbReference>
<dbReference type="CDD" id="cd07067">
    <property type="entry name" value="HP_PGM_like"/>
    <property type="match status" value="1"/>
</dbReference>
<proteinExistence type="predicted"/>
<dbReference type="PANTHER" id="PTHR48100:SF59">
    <property type="entry name" value="ADENOSYLCOBALAMIN_ALPHA-RIBAZOLE PHOSPHATASE"/>
    <property type="match status" value="1"/>
</dbReference>
<dbReference type="Pfam" id="PF00300">
    <property type="entry name" value="His_Phos_1"/>
    <property type="match status" value="1"/>
</dbReference>
<gene>
    <name evidence="1" type="ORF">LDJ79_11630</name>
</gene>
<sequence length="176" mass="20562">MEVIFVRHGVPDYSLSDERQMSQLEKDYAPLNRAGIPQICATAEELRNENAQIIISSPYTRALQTAEILNRSLGLELFVEHDLREWRADLSGGYIELSERDRRWQEHRETLKNNIHPQNISYESWAELKIRAENVLRKYSEYSRIIIVSHFNVFESLAGYQECGIDCGSYRQLELV</sequence>
<evidence type="ECO:0000313" key="2">
    <source>
        <dbReference type="Proteomes" id="UP001199044"/>
    </source>
</evidence>
<comment type="caution">
    <text evidence="1">The sequence shown here is derived from an EMBL/GenBank/DDBJ whole genome shotgun (WGS) entry which is preliminary data.</text>
</comment>
<dbReference type="InterPro" id="IPR050275">
    <property type="entry name" value="PGM_Phosphatase"/>
</dbReference>
<name>A0ABS7YM62_9VIBR</name>
<keyword evidence="2" id="KW-1185">Reference proteome</keyword>
<dbReference type="InterPro" id="IPR029033">
    <property type="entry name" value="His_PPase_superfam"/>
</dbReference>
<dbReference type="Gene3D" id="3.40.50.1240">
    <property type="entry name" value="Phosphoglycerate mutase-like"/>
    <property type="match status" value="1"/>
</dbReference>
<evidence type="ECO:0000313" key="1">
    <source>
        <dbReference type="EMBL" id="MCA2016765.1"/>
    </source>
</evidence>
<dbReference type="PANTHER" id="PTHR48100">
    <property type="entry name" value="BROAD-SPECIFICITY PHOSPHATASE YOR283W-RELATED"/>
    <property type="match status" value="1"/>
</dbReference>
<dbReference type="Proteomes" id="UP001199044">
    <property type="component" value="Unassembled WGS sequence"/>
</dbReference>